<dbReference type="PANTHER" id="PTHR43244:SF1">
    <property type="entry name" value="5,10-METHYLENETETRAHYDROMETHANOPTERIN REDUCTASE"/>
    <property type="match status" value="1"/>
</dbReference>
<feature type="domain" description="Luciferase-like" evidence="2">
    <location>
        <begin position="8"/>
        <end position="323"/>
    </location>
</feature>
<dbReference type="PANTHER" id="PTHR43244">
    <property type="match status" value="1"/>
</dbReference>
<dbReference type="Proteomes" id="UP000621386">
    <property type="component" value="Unassembled WGS sequence"/>
</dbReference>
<dbReference type="CDD" id="cd01097">
    <property type="entry name" value="Tetrahydromethanopterin_reductase"/>
    <property type="match status" value="1"/>
</dbReference>
<evidence type="ECO:0000256" key="1">
    <source>
        <dbReference type="ARBA" id="ARBA00023002"/>
    </source>
</evidence>
<reference evidence="3 4" key="1">
    <citation type="submission" date="2021-01" db="EMBL/GenBank/DDBJ databases">
        <title>WGS of actinomycetes isolated from Thailand.</title>
        <authorList>
            <person name="Thawai C."/>
        </authorList>
    </citation>
    <scope>NUCLEOTIDE SEQUENCE [LARGE SCALE GENOMIC DNA]</scope>
    <source>
        <strain evidence="3 4">CH5-8</strain>
    </source>
</reference>
<dbReference type="EMBL" id="JAERRH010000002">
    <property type="protein sequence ID" value="MBL1104404.1"/>
    <property type="molecule type" value="Genomic_DNA"/>
</dbReference>
<evidence type="ECO:0000313" key="3">
    <source>
        <dbReference type="EMBL" id="MBL1104404.1"/>
    </source>
</evidence>
<dbReference type="InterPro" id="IPR050564">
    <property type="entry name" value="F420-G6PD/mer"/>
</dbReference>
<name>A0ABS1NWC5_9ACTN</name>
<gene>
    <name evidence="3" type="ORF">JK361_07275</name>
</gene>
<proteinExistence type="predicted"/>
<comment type="caution">
    <text evidence="3">The sequence shown here is derived from an EMBL/GenBank/DDBJ whole genome shotgun (WGS) entry which is preliminary data.</text>
</comment>
<protein>
    <submittedName>
        <fullName evidence="3">LLM class flavin-dependent oxidoreductase</fullName>
    </submittedName>
</protein>
<sequence>MPTKELWTLASSHPTQIAGAAEQAEAEGFDGIVFPDSQGIGGDPYVAMAVAAQVTDRIQLGTGVTNPYTRHPAVAAGAIASIQAESGGRAVLGIGRGNSALAFLGLAPVPLGMFERYLARVQGYLRGDDVEMDRPVEGMRSSKSLALGTAPPTSRLQWLPRPEPKVPVDVAATGPKVIDLAARLGDRITFTVGGEEERIRWAVDTARAARRQAGLDPDEMSLGCFVNIVAHPDIHTARDLVSGFVTVMSRYAVLHGETIGPLSDTNKKVLHDIRNSYDMTKHTQAGTAQASVLTDSFIDSYAVVGPPKDCVARLEALFACGLDRIILIHGSPGADEAEMAKARRHLVEEVVPALR</sequence>
<dbReference type="InterPro" id="IPR036661">
    <property type="entry name" value="Luciferase-like_sf"/>
</dbReference>
<dbReference type="Gene3D" id="3.20.20.30">
    <property type="entry name" value="Luciferase-like domain"/>
    <property type="match status" value="1"/>
</dbReference>
<evidence type="ECO:0000313" key="4">
    <source>
        <dbReference type="Proteomes" id="UP000621386"/>
    </source>
</evidence>
<dbReference type="SUPFAM" id="SSF51679">
    <property type="entry name" value="Bacterial luciferase-like"/>
    <property type="match status" value="1"/>
</dbReference>
<organism evidence="3 4">
    <name type="scientific">Streptomyces musisoli</name>
    <dbReference type="NCBI Taxonomy" id="2802280"/>
    <lineage>
        <taxon>Bacteria</taxon>
        <taxon>Bacillati</taxon>
        <taxon>Actinomycetota</taxon>
        <taxon>Actinomycetes</taxon>
        <taxon>Kitasatosporales</taxon>
        <taxon>Streptomycetaceae</taxon>
        <taxon>Streptomyces</taxon>
    </lineage>
</organism>
<accession>A0ABS1NWC5</accession>
<keyword evidence="1" id="KW-0560">Oxidoreductase</keyword>
<dbReference type="RefSeq" id="WP_201814816.1">
    <property type="nucleotide sequence ID" value="NZ_JAERRH010000002.1"/>
</dbReference>
<evidence type="ECO:0000259" key="2">
    <source>
        <dbReference type="Pfam" id="PF00296"/>
    </source>
</evidence>
<dbReference type="InterPro" id="IPR011251">
    <property type="entry name" value="Luciferase-like_dom"/>
</dbReference>
<keyword evidence="4" id="KW-1185">Reference proteome</keyword>
<dbReference type="Pfam" id="PF00296">
    <property type="entry name" value="Bac_luciferase"/>
    <property type="match status" value="1"/>
</dbReference>